<evidence type="ECO:0000313" key="2">
    <source>
        <dbReference type="Proteomes" id="UP000029843"/>
    </source>
</evidence>
<protein>
    <submittedName>
        <fullName evidence="1">Uncharacterized protein</fullName>
    </submittedName>
</protein>
<evidence type="ECO:0000313" key="1">
    <source>
        <dbReference type="EMBL" id="KGJ88836.1"/>
    </source>
</evidence>
<comment type="caution">
    <text evidence="1">The sequence shown here is derived from an EMBL/GenBank/DDBJ whole genome shotgun (WGS) entry which is preliminary data.</text>
</comment>
<sequence>MSPAQLKELQELSHIFSQGKADPKQIHQLSALLEQINCFGEDDKAEDNG</sequence>
<accession>A0A099KEP2</accession>
<dbReference type="PATRIC" id="fig|28229.4.peg.3066"/>
<reference evidence="1 2" key="1">
    <citation type="submission" date="2014-08" db="EMBL/GenBank/DDBJ databases">
        <title>Genomic and Phenotypic Diversity of Colwellia psychrerythraea strains from Disparate Marine Basins.</title>
        <authorList>
            <person name="Techtmann S.M."/>
            <person name="Stelling S.C."/>
            <person name="Utturkar S.M."/>
            <person name="Alshibli N."/>
            <person name="Harris A."/>
            <person name="Brown S.D."/>
            <person name="Hazen T.C."/>
        </authorList>
    </citation>
    <scope>NUCLEOTIDE SEQUENCE [LARGE SCALE GENOMIC DNA]</scope>
    <source>
        <strain evidence="1 2">ND2E</strain>
    </source>
</reference>
<name>A0A099KEP2_COLPS</name>
<dbReference type="Proteomes" id="UP000029843">
    <property type="component" value="Unassembled WGS sequence"/>
</dbReference>
<dbReference type="EMBL" id="JQED01000042">
    <property type="protein sequence ID" value="KGJ88836.1"/>
    <property type="molecule type" value="Genomic_DNA"/>
</dbReference>
<gene>
    <name evidence="1" type="ORF">ND2E_0129</name>
</gene>
<dbReference type="RefSeq" id="WP_190277849.1">
    <property type="nucleotide sequence ID" value="NZ_JQED01000042.1"/>
</dbReference>
<organism evidence="1 2">
    <name type="scientific">Colwellia psychrerythraea</name>
    <name type="common">Vibrio psychroerythus</name>
    <dbReference type="NCBI Taxonomy" id="28229"/>
    <lineage>
        <taxon>Bacteria</taxon>
        <taxon>Pseudomonadati</taxon>
        <taxon>Pseudomonadota</taxon>
        <taxon>Gammaproteobacteria</taxon>
        <taxon>Alteromonadales</taxon>
        <taxon>Colwelliaceae</taxon>
        <taxon>Colwellia</taxon>
    </lineage>
</organism>
<dbReference type="AlphaFoldDB" id="A0A099KEP2"/>
<proteinExistence type="predicted"/>